<comment type="caution">
    <text evidence="1">The sequence shown here is derived from an EMBL/GenBank/DDBJ whole genome shotgun (WGS) entry which is preliminary data.</text>
</comment>
<reference evidence="1 2" key="1">
    <citation type="journal article" date="2021" name="Nat. Plants">
        <title>The Taxus genome provides insights into paclitaxel biosynthesis.</title>
        <authorList>
            <person name="Xiong X."/>
            <person name="Gou J."/>
            <person name="Liao Q."/>
            <person name="Li Y."/>
            <person name="Zhou Q."/>
            <person name="Bi G."/>
            <person name="Li C."/>
            <person name="Du R."/>
            <person name="Wang X."/>
            <person name="Sun T."/>
            <person name="Guo L."/>
            <person name="Liang H."/>
            <person name="Lu P."/>
            <person name="Wu Y."/>
            <person name="Zhang Z."/>
            <person name="Ro D.K."/>
            <person name="Shang Y."/>
            <person name="Huang S."/>
            <person name="Yan J."/>
        </authorList>
    </citation>
    <scope>NUCLEOTIDE SEQUENCE [LARGE SCALE GENOMIC DNA]</scope>
    <source>
        <strain evidence="1">Ta-2019</strain>
    </source>
</reference>
<sequence>MGQLGQMYVEDANRPVWSKQRTFVWDIWAKSMRGTRRAERAESEWKCATCLCLKEGQGSPNRADRRNLSQT</sequence>
<accession>A0AA38G4U3</accession>
<keyword evidence="2" id="KW-1185">Reference proteome</keyword>
<dbReference type="AlphaFoldDB" id="A0AA38G4U3"/>
<evidence type="ECO:0000313" key="1">
    <source>
        <dbReference type="EMBL" id="KAH9315043.1"/>
    </source>
</evidence>
<evidence type="ECO:0000313" key="2">
    <source>
        <dbReference type="Proteomes" id="UP000824469"/>
    </source>
</evidence>
<organism evidence="1 2">
    <name type="scientific">Taxus chinensis</name>
    <name type="common">Chinese yew</name>
    <name type="synonym">Taxus wallichiana var. chinensis</name>
    <dbReference type="NCBI Taxonomy" id="29808"/>
    <lineage>
        <taxon>Eukaryota</taxon>
        <taxon>Viridiplantae</taxon>
        <taxon>Streptophyta</taxon>
        <taxon>Embryophyta</taxon>
        <taxon>Tracheophyta</taxon>
        <taxon>Spermatophyta</taxon>
        <taxon>Pinopsida</taxon>
        <taxon>Pinidae</taxon>
        <taxon>Conifers II</taxon>
        <taxon>Cupressales</taxon>
        <taxon>Taxaceae</taxon>
        <taxon>Taxus</taxon>
    </lineage>
</organism>
<dbReference type="Proteomes" id="UP000824469">
    <property type="component" value="Unassembled WGS sequence"/>
</dbReference>
<feature type="non-terminal residue" evidence="1">
    <location>
        <position position="71"/>
    </location>
</feature>
<name>A0AA38G4U3_TAXCH</name>
<protein>
    <submittedName>
        <fullName evidence="1">Uncharacterized protein</fullName>
    </submittedName>
</protein>
<gene>
    <name evidence="1" type="ORF">KI387_023670</name>
</gene>
<proteinExistence type="predicted"/>
<dbReference type="EMBL" id="JAHRHJ020000005">
    <property type="protein sequence ID" value="KAH9315043.1"/>
    <property type="molecule type" value="Genomic_DNA"/>
</dbReference>